<reference evidence="8 9" key="1">
    <citation type="submission" date="2018-06" db="EMBL/GenBank/DDBJ databases">
        <title>Streptomyces reniochalinae sp. nov. and Streptomyces diacarnus sp. nov. from marine sponges.</title>
        <authorList>
            <person name="Li L."/>
        </authorList>
    </citation>
    <scope>NUCLEOTIDE SEQUENCE [LARGE SCALE GENOMIC DNA]</scope>
    <source>
        <strain evidence="8 9">LHW51701</strain>
    </source>
</reference>
<evidence type="ECO:0000256" key="1">
    <source>
        <dbReference type="ARBA" id="ARBA00005820"/>
    </source>
</evidence>
<evidence type="ECO:0000313" key="9">
    <source>
        <dbReference type="Proteomes" id="UP000252914"/>
    </source>
</evidence>
<dbReference type="PANTHER" id="PTHR35807:SF1">
    <property type="entry name" value="TRANSCRIPTIONAL REGULATOR REDD"/>
    <property type="match status" value="1"/>
</dbReference>
<evidence type="ECO:0000313" key="8">
    <source>
        <dbReference type="EMBL" id="RCG28048.1"/>
    </source>
</evidence>
<dbReference type="Gene3D" id="1.10.10.10">
    <property type="entry name" value="Winged helix-like DNA-binding domain superfamily/Winged helix DNA-binding domain"/>
    <property type="match status" value="2"/>
</dbReference>
<dbReference type="PRINTS" id="PR00364">
    <property type="entry name" value="DISEASERSIST"/>
</dbReference>
<dbReference type="GO" id="GO:0006355">
    <property type="term" value="P:regulation of DNA-templated transcription"/>
    <property type="evidence" value="ECO:0007669"/>
    <property type="project" value="InterPro"/>
</dbReference>
<dbReference type="EMBL" id="QOIN01000026">
    <property type="protein sequence ID" value="RCG28048.1"/>
    <property type="molecule type" value="Genomic_DNA"/>
</dbReference>
<dbReference type="GO" id="GO:0003677">
    <property type="term" value="F:DNA binding"/>
    <property type="evidence" value="ECO:0007669"/>
    <property type="project" value="UniProtKB-UniRule"/>
</dbReference>
<evidence type="ECO:0000256" key="4">
    <source>
        <dbReference type="ARBA" id="ARBA00023125"/>
    </source>
</evidence>
<keyword evidence="3" id="KW-0805">Transcription regulation</keyword>
<evidence type="ECO:0000259" key="7">
    <source>
        <dbReference type="PROSITE" id="PS51755"/>
    </source>
</evidence>
<protein>
    <submittedName>
        <fullName evidence="8">AfsR family transcriptional regulator</fullName>
    </submittedName>
</protein>
<keyword evidence="4 6" id="KW-0238">DNA-binding</keyword>
<comment type="caution">
    <text evidence="8">The sequence shown here is derived from an EMBL/GenBank/DDBJ whole genome shotgun (WGS) entry which is preliminary data.</text>
</comment>
<evidence type="ECO:0000256" key="6">
    <source>
        <dbReference type="PROSITE-ProRule" id="PRU01091"/>
    </source>
</evidence>
<feature type="domain" description="OmpR/PhoB-type" evidence="7">
    <location>
        <begin position="9"/>
        <end position="108"/>
    </location>
</feature>
<dbReference type="InterPro" id="IPR005158">
    <property type="entry name" value="BTAD"/>
</dbReference>
<dbReference type="InterPro" id="IPR011990">
    <property type="entry name" value="TPR-like_helical_dom_sf"/>
</dbReference>
<proteinExistence type="inferred from homology"/>
<dbReference type="SUPFAM" id="SSF46894">
    <property type="entry name" value="C-terminal effector domain of the bipartite response regulators"/>
    <property type="match status" value="1"/>
</dbReference>
<dbReference type="Pfam" id="PF13424">
    <property type="entry name" value="TPR_12"/>
    <property type="match status" value="2"/>
</dbReference>
<comment type="similarity">
    <text evidence="1">Belongs to the AfsR/DnrI/RedD regulatory family.</text>
</comment>
<dbReference type="Pfam" id="PF03704">
    <property type="entry name" value="BTAD"/>
    <property type="match status" value="1"/>
</dbReference>
<dbReference type="InterPro" id="IPR036388">
    <property type="entry name" value="WH-like_DNA-bd_sf"/>
</dbReference>
<evidence type="ECO:0000256" key="5">
    <source>
        <dbReference type="ARBA" id="ARBA00023163"/>
    </source>
</evidence>
<dbReference type="InterPro" id="IPR051677">
    <property type="entry name" value="AfsR-DnrI-RedD_regulator"/>
</dbReference>
<dbReference type="SMART" id="SM00028">
    <property type="entry name" value="TPR"/>
    <property type="match status" value="5"/>
</dbReference>
<dbReference type="AlphaFoldDB" id="A0A367FCG5"/>
<dbReference type="RefSeq" id="WP_114020209.1">
    <property type="nucleotide sequence ID" value="NZ_QOIN01000026.1"/>
</dbReference>
<feature type="DNA-binding region" description="OmpR/PhoB-type" evidence="6">
    <location>
        <begin position="9"/>
        <end position="108"/>
    </location>
</feature>
<sequence length="981" mass="105138">MGAGDDTCNGAGQRDRQLRFALLGPVRAWRGDQPLGMGSPQQKALLAALLLRSGHTATAEELIDAIWGEEPPEQAKAALRTYASRIRKALGPDADLLVSESGGYSLHTGPEAPLDVETAHDCAVRADKAASGGDRTQARELYGAALAQWDGEPLARIPGPYAEHQRIRLEEWRLSLLELRLDLDLQVGCHAEAVSELTALTAAHPLRERLRELLMLALYRSGRQAEALAVYADTRRLLADELGVDPRPELAELQQRILEADDELTYQADEPTAAAPTVTRPAQLPATVADFTGRTSFVAELGDQLAQAEGTVMAVSAVAGIGGVGKTTLAIHVAHAAADRFPDGQLYVDLQGAGAAPADPETVLGSFLRALGVADSAIPSGVEDRSALFRSLLAGRRVLALLDNARDAAQVRPLLPGAAGCAALVTSRVRMVDLAGAHLVDLDVMSPDEALALFTRIVGDERVLAEREAAMDVVAACGFLPLAIRIAAARLSARRTWTVSVLAAKLGDERRRLDELQAGDQAVGATFELGYGQLEGEQARAFRLLGLAEGPDISLDAAAALLDRTQEDAEDLLESLVDTSLLESAAPRRYRFHDLVRLFARACAERDEQPPSECDAALRRLLDFYLATARNYYVLERPAESLVHHLETTHHPGLAFADHGAAIEWLFAESSCFLACAAQMASGSTLRPAVDLLMATSALAEAGSYGRQYEQGAHSLKRVAQEVGDAHAEARARSVLTGMHLATGRFDEADGEAGAAGPLGQEAGDPISASYALNDRGLVANYQGRPLDAAHFLDAALQAFRSYGNKPAEASALCNLSRVHTVLGKTDTAISLAEQALDIHDHLSVSMRRATTLYALGIALTTAERLPEAETNFSEALRIFQQSRQRLWEGMAYFRLGEVRLAAGRPAQAAGLAEQAMAILRSVGGPWRRANALTLLGQALDSLGHHRRAQACWREALEQYESLDAPEAEDVRQLLEREAAA</sequence>
<dbReference type="CDD" id="cd15831">
    <property type="entry name" value="BTAD"/>
    <property type="match status" value="1"/>
</dbReference>
<dbReference type="Proteomes" id="UP000252914">
    <property type="component" value="Unassembled WGS sequence"/>
</dbReference>
<evidence type="ECO:0000256" key="2">
    <source>
        <dbReference type="ARBA" id="ARBA00023012"/>
    </source>
</evidence>
<evidence type="ECO:0000256" key="3">
    <source>
        <dbReference type="ARBA" id="ARBA00023015"/>
    </source>
</evidence>
<dbReference type="InterPro" id="IPR001867">
    <property type="entry name" value="OmpR/PhoB-type_DNA-bd"/>
</dbReference>
<keyword evidence="2" id="KW-0902">Two-component regulatory system</keyword>
<keyword evidence="9" id="KW-1185">Reference proteome</keyword>
<dbReference type="InterPro" id="IPR019734">
    <property type="entry name" value="TPR_rpt"/>
</dbReference>
<keyword evidence="5" id="KW-0804">Transcription</keyword>
<dbReference type="SUPFAM" id="SSF48452">
    <property type="entry name" value="TPR-like"/>
    <property type="match status" value="3"/>
</dbReference>
<dbReference type="GO" id="GO:0043531">
    <property type="term" value="F:ADP binding"/>
    <property type="evidence" value="ECO:0007669"/>
    <property type="project" value="InterPro"/>
</dbReference>
<name>A0A367FCG5_9ACTN</name>
<organism evidence="8 9">
    <name type="scientific">Streptomyces diacarni</name>
    <dbReference type="NCBI Taxonomy" id="2800381"/>
    <lineage>
        <taxon>Bacteria</taxon>
        <taxon>Bacillati</taxon>
        <taxon>Actinomycetota</taxon>
        <taxon>Actinomycetes</taxon>
        <taxon>Kitasatosporales</taxon>
        <taxon>Streptomycetaceae</taxon>
        <taxon>Streptomyces</taxon>
    </lineage>
</organism>
<dbReference type="InterPro" id="IPR016032">
    <property type="entry name" value="Sig_transdc_resp-reg_C-effctor"/>
</dbReference>
<dbReference type="GO" id="GO:0000160">
    <property type="term" value="P:phosphorelay signal transduction system"/>
    <property type="evidence" value="ECO:0007669"/>
    <property type="project" value="UniProtKB-KW"/>
</dbReference>
<dbReference type="InterPro" id="IPR027417">
    <property type="entry name" value="P-loop_NTPase"/>
</dbReference>
<accession>A0A367FCG5</accession>
<dbReference type="Pfam" id="PF00486">
    <property type="entry name" value="Trans_reg_C"/>
    <property type="match status" value="1"/>
</dbReference>
<gene>
    <name evidence="8" type="ORF">DTL70_02765</name>
</gene>
<dbReference type="SUPFAM" id="SSF52540">
    <property type="entry name" value="P-loop containing nucleoside triphosphate hydrolases"/>
    <property type="match status" value="1"/>
</dbReference>
<dbReference type="PROSITE" id="PS51755">
    <property type="entry name" value="OMPR_PHOB"/>
    <property type="match status" value="1"/>
</dbReference>
<dbReference type="Gene3D" id="1.25.40.10">
    <property type="entry name" value="Tetratricopeptide repeat domain"/>
    <property type="match status" value="2"/>
</dbReference>
<dbReference type="InterPro" id="IPR002182">
    <property type="entry name" value="NB-ARC"/>
</dbReference>
<dbReference type="SMART" id="SM01043">
    <property type="entry name" value="BTAD"/>
    <property type="match status" value="1"/>
</dbReference>
<dbReference type="PANTHER" id="PTHR35807">
    <property type="entry name" value="TRANSCRIPTIONAL REGULATOR REDD-RELATED"/>
    <property type="match status" value="1"/>
</dbReference>
<dbReference type="SMART" id="SM00862">
    <property type="entry name" value="Trans_reg_C"/>
    <property type="match status" value="1"/>
</dbReference>
<dbReference type="Pfam" id="PF00931">
    <property type="entry name" value="NB-ARC"/>
    <property type="match status" value="1"/>
</dbReference>